<evidence type="ECO:0000313" key="3">
    <source>
        <dbReference type="Proteomes" id="UP001163823"/>
    </source>
</evidence>
<dbReference type="Proteomes" id="UP001163823">
    <property type="component" value="Chromosome 6"/>
</dbReference>
<evidence type="ECO:0000256" key="1">
    <source>
        <dbReference type="SAM" id="SignalP"/>
    </source>
</evidence>
<protein>
    <submittedName>
        <fullName evidence="2">Uncharacterized protein</fullName>
    </submittedName>
</protein>
<feature type="signal peptide" evidence="1">
    <location>
        <begin position="1"/>
        <end position="19"/>
    </location>
</feature>
<gene>
    <name evidence="2" type="ORF">O6P43_013951</name>
</gene>
<dbReference type="AlphaFoldDB" id="A0AAD7LTJ7"/>
<sequence>MFTYKFNLFKIMLFDGVSLTLPGCLLSHGKSMPYDLRLGSIKIVTNSLEVKLLYRPQVIVNKDRSV</sequence>
<keyword evidence="3" id="KW-1185">Reference proteome</keyword>
<comment type="caution">
    <text evidence="2">The sequence shown here is derived from an EMBL/GenBank/DDBJ whole genome shotgun (WGS) entry which is preliminary data.</text>
</comment>
<proteinExistence type="predicted"/>
<reference evidence="2" key="1">
    <citation type="journal article" date="2023" name="Science">
        <title>Elucidation of the pathway for biosynthesis of saponin adjuvants from the soapbark tree.</title>
        <authorList>
            <person name="Reed J."/>
            <person name="Orme A."/>
            <person name="El-Demerdash A."/>
            <person name="Owen C."/>
            <person name="Martin L.B.B."/>
            <person name="Misra R.C."/>
            <person name="Kikuchi S."/>
            <person name="Rejzek M."/>
            <person name="Martin A.C."/>
            <person name="Harkess A."/>
            <person name="Leebens-Mack J."/>
            <person name="Louveau T."/>
            <person name="Stephenson M.J."/>
            <person name="Osbourn A."/>
        </authorList>
    </citation>
    <scope>NUCLEOTIDE SEQUENCE</scope>
    <source>
        <strain evidence="2">S10</strain>
    </source>
</reference>
<accession>A0AAD7LTJ7</accession>
<dbReference type="EMBL" id="JARAOO010000006">
    <property type="protein sequence ID" value="KAJ7964086.1"/>
    <property type="molecule type" value="Genomic_DNA"/>
</dbReference>
<evidence type="ECO:0000313" key="2">
    <source>
        <dbReference type="EMBL" id="KAJ7964086.1"/>
    </source>
</evidence>
<dbReference type="KEGG" id="qsa:O6P43_013951"/>
<name>A0AAD7LTJ7_QUISA</name>
<feature type="chain" id="PRO_5042293235" evidence="1">
    <location>
        <begin position="20"/>
        <end position="66"/>
    </location>
</feature>
<organism evidence="2 3">
    <name type="scientific">Quillaja saponaria</name>
    <name type="common">Soap bark tree</name>
    <dbReference type="NCBI Taxonomy" id="32244"/>
    <lineage>
        <taxon>Eukaryota</taxon>
        <taxon>Viridiplantae</taxon>
        <taxon>Streptophyta</taxon>
        <taxon>Embryophyta</taxon>
        <taxon>Tracheophyta</taxon>
        <taxon>Spermatophyta</taxon>
        <taxon>Magnoliopsida</taxon>
        <taxon>eudicotyledons</taxon>
        <taxon>Gunneridae</taxon>
        <taxon>Pentapetalae</taxon>
        <taxon>rosids</taxon>
        <taxon>fabids</taxon>
        <taxon>Fabales</taxon>
        <taxon>Quillajaceae</taxon>
        <taxon>Quillaja</taxon>
    </lineage>
</organism>
<keyword evidence="1" id="KW-0732">Signal</keyword>